<dbReference type="PANTHER" id="PTHR12176">
    <property type="entry name" value="SAM-DEPENDENT METHYLTRANSFERASE SUPERFAMILY PROTEIN"/>
    <property type="match status" value="1"/>
</dbReference>
<evidence type="ECO:0000256" key="1">
    <source>
        <dbReference type="ARBA" id="ARBA00008361"/>
    </source>
</evidence>
<keyword evidence="4" id="KW-0472">Membrane</keyword>
<dbReference type="Gene3D" id="3.40.50.150">
    <property type="entry name" value="Vaccinia Virus protein VP39"/>
    <property type="match status" value="1"/>
</dbReference>
<evidence type="ECO:0000313" key="5">
    <source>
        <dbReference type="Proteomes" id="UP000887575"/>
    </source>
</evidence>
<accession>A0AAF3EP01</accession>
<keyword evidence="4" id="KW-0812">Transmembrane</keyword>
<dbReference type="GO" id="GO:0032259">
    <property type="term" value="P:methylation"/>
    <property type="evidence" value="ECO:0007669"/>
    <property type="project" value="UniProtKB-KW"/>
</dbReference>
<dbReference type="AlphaFoldDB" id="A0AAF3EP01"/>
<dbReference type="InterPro" id="IPR029063">
    <property type="entry name" value="SAM-dependent_MTases_sf"/>
</dbReference>
<dbReference type="WBParaSite" id="MBELARI_LOCUS15647">
    <property type="protein sequence ID" value="MBELARI_LOCUS15647"/>
    <property type="gene ID" value="MBELARI_LOCUS15647"/>
</dbReference>
<evidence type="ECO:0000256" key="4">
    <source>
        <dbReference type="SAM" id="Phobius"/>
    </source>
</evidence>
<sequence>MFSFAKICRLWSFYKFLFVFAVIFCTVQYFLLNAGPTTSRRQHEDKIISKSPIVIHRFCGLFKDCYHVSDVARRNAKSDRLEVSRDFISDTLPNGALTRVHLQIPEDLSNDQNRDTSKWEVNKRLISMPLIKYMLASGFMLEVLKEETKDPNHNRILSFGLGGGALQNFIAELHQFTINITTVEIDPTIAEVGQRFFGFRPTDTNRVIIADGIEYSKELKDKGESFDFIILDASSSDHTKEVVCPIEQFREPEIISTMAELVKPNGGLVVNIYAVKKVYENEEKILFAFSREFASCFLMRYSAEQRLLICSHRFNWDLKEQGKRFHQNLQRHEMLIGLKITETLYKYNSFQ</sequence>
<feature type="transmembrane region" description="Helical" evidence="4">
    <location>
        <begin position="12"/>
        <end position="32"/>
    </location>
</feature>
<evidence type="ECO:0000313" key="6">
    <source>
        <dbReference type="WBParaSite" id="MBELARI_LOCUS15647"/>
    </source>
</evidence>
<name>A0AAF3EP01_9BILA</name>
<dbReference type="Proteomes" id="UP000887575">
    <property type="component" value="Unassembled WGS sequence"/>
</dbReference>
<keyword evidence="3" id="KW-0808">Transferase</keyword>
<evidence type="ECO:0000256" key="2">
    <source>
        <dbReference type="ARBA" id="ARBA00022603"/>
    </source>
</evidence>
<comment type="similarity">
    <text evidence="1">Belongs to the methyltransferase superfamily.</text>
</comment>
<dbReference type="PANTHER" id="PTHR12176:SF85">
    <property type="entry name" value="METHYLTRANSFERASE-LIKE PROTEIN 13"/>
    <property type="match status" value="1"/>
</dbReference>
<dbReference type="InterPro" id="IPR051419">
    <property type="entry name" value="Lys/N-term_MeTrsfase_sf"/>
</dbReference>
<keyword evidence="5" id="KW-1185">Reference proteome</keyword>
<dbReference type="CDD" id="cd02440">
    <property type="entry name" value="AdoMet_MTases"/>
    <property type="match status" value="1"/>
</dbReference>
<protein>
    <recommendedName>
        <fullName evidence="7">Methyltransferase-like protein 13</fullName>
    </recommendedName>
</protein>
<reference evidence="6" key="1">
    <citation type="submission" date="2024-02" db="UniProtKB">
        <authorList>
            <consortium name="WormBaseParasite"/>
        </authorList>
    </citation>
    <scope>IDENTIFICATION</scope>
</reference>
<evidence type="ECO:0000256" key="3">
    <source>
        <dbReference type="ARBA" id="ARBA00022679"/>
    </source>
</evidence>
<organism evidence="5 6">
    <name type="scientific">Mesorhabditis belari</name>
    <dbReference type="NCBI Taxonomy" id="2138241"/>
    <lineage>
        <taxon>Eukaryota</taxon>
        <taxon>Metazoa</taxon>
        <taxon>Ecdysozoa</taxon>
        <taxon>Nematoda</taxon>
        <taxon>Chromadorea</taxon>
        <taxon>Rhabditida</taxon>
        <taxon>Rhabditina</taxon>
        <taxon>Rhabditomorpha</taxon>
        <taxon>Rhabditoidea</taxon>
        <taxon>Rhabditidae</taxon>
        <taxon>Mesorhabditinae</taxon>
        <taxon>Mesorhabditis</taxon>
    </lineage>
</organism>
<keyword evidence="2" id="KW-0489">Methyltransferase</keyword>
<dbReference type="GO" id="GO:0008168">
    <property type="term" value="F:methyltransferase activity"/>
    <property type="evidence" value="ECO:0007669"/>
    <property type="project" value="UniProtKB-KW"/>
</dbReference>
<proteinExistence type="inferred from homology"/>
<dbReference type="SUPFAM" id="SSF53335">
    <property type="entry name" value="S-adenosyl-L-methionine-dependent methyltransferases"/>
    <property type="match status" value="1"/>
</dbReference>
<keyword evidence="4" id="KW-1133">Transmembrane helix</keyword>
<evidence type="ECO:0008006" key="7">
    <source>
        <dbReference type="Google" id="ProtNLM"/>
    </source>
</evidence>
<dbReference type="Pfam" id="PF01564">
    <property type="entry name" value="Spermine_synth"/>
    <property type="match status" value="1"/>
</dbReference>